<gene>
    <name evidence="1" type="ORF">M438DRAFT_387204</name>
</gene>
<reference evidence="1 2" key="1">
    <citation type="journal article" date="2014" name="BMC Genomics">
        <title>Genome sequencing of four Aureobasidium pullulans varieties: biotechnological potential, stress tolerance, and description of new species.</title>
        <authorList>
            <person name="Gostin Ar C."/>
            <person name="Ohm R.A."/>
            <person name="Kogej T."/>
            <person name="Sonjak S."/>
            <person name="Turk M."/>
            <person name="Zajc J."/>
            <person name="Zalar P."/>
            <person name="Grube M."/>
            <person name="Sun H."/>
            <person name="Han J."/>
            <person name="Sharma A."/>
            <person name="Chiniquy J."/>
            <person name="Ngan C.Y."/>
            <person name="Lipzen A."/>
            <person name="Barry K."/>
            <person name="Grigoriev I.V."/>
            <person name="Gunde-Cimerman N."/>
        </authorList>
    </citation>
    <scope>NUCLEOTIDE SEQUENCE [LARGE SCALE GENOMIC DNA]</scope>
    <source>
        <strain evidence="1 2">EXF-150</strain>
    </source>
</reference>
<accession>A0A074Y147</accession>
<dbReference type="Proteomes" id="UP000030706">
    <property type="component" value="Unassembled WGS sequence"/>
</dbReference>
<name>A0A074Y147_AURPU</name>
<keyword evidence="2" id="KW-1185">Reference proteome</keyword>
<dbReference type="AlphaFoldDB" id="A0A074Y147"/>
<evidence type="ECO:0000313" key="2">
    <source>
        <dbReference type="Proteomes" id="UP000030706"/>
    </source>
</evidence>
<protein>
    <submittedName>
        <fullName evidence="1">Uncharacterized protein</fullName>
    </submittedName>
</protein>
<dbReference type="RefSeq" id="XP_029764129.1">
    <property type="nucleotide sequence ID" value="XM_029908997.1"/>
</dbReference>
<dbReference type="EMBL" id="KL584976">
    <property type="protein sequence ID" value="KEQ87942.1"/>
    <property type="molecule type" value="Genomic_DNA"/>
</dbReference>
<dbReference type="HOGENOM" id="CLU_2497523_0_0_1"/>
<sequence>MKASHCRRRARFVGIWFARDSRLGGVGSACACSCMVLLERLTFSARLLGILVTAFHAVSLSSLHDVQFQFTTIPRAFLSSSDASPM</sequence>
<evidence type="ECO:0000313" key="1">
    <source>
        <dbReference type="EMBL" id="KEQ87942.1"/>
    </source>
</evidence>
<dbReference type="GeneID" id="40751303"/>
<organism evidence="1 2">
    <name type="scientific">Aureobasidium pullulans EXF-150</name>
    <dbReference type="NCBI Taxonomy" id="1043002"/>
    <lineage>
        <taxon>Eukaryota</taxon>
        <taxon>Fungi</taxon>
        <taxon>Dikarya</taxon>
        <taxon>Ascomycota</taxon>
        <taxon>Pezizomycotina</taxon>
        <taxon>Dothideomycetes</taxon>
        <taxon>Dothideomycetidae</taxon>
        <taxon>Dothideales</taxon>
        <taxon>Saccotheciaceae</taxon>
        <taxon>Aureobasidium</taxon>
    </lineage>
</organism>
<proteinExistence type="predicted"/>